<accession>A0AAD6Y0I4</accession>
<reference evidence="1" key="1">
    <citation type="submission" date="2023-03" db="EMBL/GenBank/DDBJ databases">
        <title>Massive genome expansion in bonnet fungi (Mycena s.s.) driven by repeated elements and novel gene families across ecological guilds.</title>
        <authorList>
            <consortium name="Lawrence Berkeley National Laboratory"/>
            <person name="Harder C.B."/>
            <person name="Miyauchi S."/>
            <person name="Viragh M."/>
            <person name="Kuo A."/>
            <person name="Thoen E."/>
            <person name="Andreopoulos B."/>
            <person name="Lu D."/>
            <person name="Skrede I."/>
            <person name="Drula E."/>
            <person name="Henrissat B."/>
            <person name="Morin E."/>
            <person name="Kohler A."/>
            <person name="Barry K."/>
            <person name="LaButti K."/>
            <person name="Morin E."/>
            <person name="Salamov A."/>
            <person name="Lipzen A."/>
            <person name="Mereny Z."/>
            <person name="Hegedus B."/>
            <person name="Baldrian P."/>
            <person name="Stursova M."/>
            <person name="Weitz H."/>
            <person name="Taylor A."/>
            <person name="Grigoriev I.V."/>
            <person name="Nagy L.G."/>
            <person name="Martin F."/>
            <person name="Kauserud H."/>
        </authorList>
    </citation>
    <scope>NUCLEOTIDE SEQUENCE</scope>
    <source>
        <strain evidence="1">CBHHK173m</strain>
    </source>
</reference>
<dbReference type="EMBL" id="JARJCN010000005">
    <property type="protein sequence ID" value="KAJ7100955.1"/>
    <property type="molecule type" value="Genomic_DNA"/>
</dbReference>
<dbReference type="Gene3D" id="3.80.10.10">
    <property type="entry name" value="Ribonuclease Inhibitor"/>
    <property type="match status" value="1"/>
</dbReference>
<evidence type="ECO:0000313" key="2">
    <source>
        <dbReference type="Proteomes" id="UP001222325"/>
    </source>
</evidence>
<comment type="caution">
    <text evidence="1">The sequence shown here is derived from an EMBL/GenBank/DDBJ whole genome shotgun (WGS) entry which is preliminary data.</text>
</comment>
<sequence>MGEFGWITPRRRIGARVLSLIPTEVYLEIFSYLEPSEEASPGDSRRIFTNLAPVCRFFCAHSISRMYRSLEFSGRDASSGSPSFCRLLLKGDSGADSCPAGVDFRFALQVAQSVRECTFRDWLDVPSASSFLKYYSKAVGHMPNIVCFHLETTPITLPLIQAIARYKLTATKSAIRTNLAELSIHSCILDTSMSERDVVDLSLLALRNVEHFATWDIPPAIIRVRQLEVFRTDSWDYASYFIKRKHPDLRVLELHRVEDVSAVFAFLTKCPSITELTIGSVFTQSLSPLPSLAVPALPQIHALHVPPVLLRYFAERPLRKVSLGGAELRVAGPAGCPPSFPTLPLLTLQDVLPLKQSTAQITELHVHQHIYFLFLFHKHFKALEVLTLAYHHPNFATVPAISSAARFESAIRAICSRWPSAASPPPLRALHLDFGATDAADLRSFLWDLRLQHELISSVLCTAFPRLTRVAFARFLTWQRGDAQADSAWRAFVPHRFRGFVCDKLARGAPYTDVSGCLAALDFKY</sequence>
<name>A0AAD6Y0I4_9AGAR</name>
<dbReference type="Proteomes" id="UP001222325">
    <property type="component" value="Unassembled WGS sequence"/>
</dbReference>
<keyword evidence="2" id="KW-1185">Reference proteome</keyword>
<dbReference type="SUPFAM" id="SSF52047">
    <property type="entry name" value="RNI-like"/>
    <property type="match status" value="1"/>
</dbReference>
<dbReference type="InterPro" id="IPR032675">
    <property type="entry name" value="LRR_dom_sf"/>
</dbReference>
<proteinExistence type="predicted"/>
<evidence type="ECO:0008006" key="3">
    <source>
        <dbReference type="Google" id="ProtNLM"/>
    </source>
</evidence>
<evidence type="ECO:0000313" key="1">
    <source>
        <dbReference type="EMBL" id="KAJ7100955.1"/>
    </source>
</evidence>
<gene>
    <name evidence="1" type="ORF">B0H15DRAFT_465488</name>
</gene>
<dbReference type="AlphaFoldDB" id="A0AAD6Y0I4"/>
<protein>
    <recommendedName>
        <fullName evidence="3">F-box domain-containing protein</fullName>
    </recommendedName>
</protein>
<organism evidence="1 2">
    <name type="scientific">Mycena belliarum</name>
    <dbReference type="NCBI Taxonomy" id="1033014"/>
    <lineage>
        <taxon>Eukaryota</taxon>
        <taxon>Fungi</taxon>
        <taxon>Dikarya</taxon>
        <taxon>Basidiomycota</taxon>
        <taxon>Agaricomycotina</taxon>
        <taxon>Agaricomycetes</taxon>
        <taxon>Agaricomycetidae</taxon>
        <taxon>Agaricales</taxon>
        <taxon>Marasmiineae</taxon>
        <taxon>Mycenaceae</taxon>
        <taxon>Mycena</taxon>
    </lineage>
</organism>